<comment type="caution">
    <text evidence="2">The sequence shown here is derived from an EMBL/GenBank/DDBJ whole genome shotgun (WGS) entry which is preliminary data.</text>
</comment>
<proteinExistence type="predicted"/>
<dbReference type="PANTHER" id="PTHR12110">
    <property type="entry name" value="HYDROXYPYRUVATE ISOMERASE"/>
    <property type="match status" value="1"/>
</dbReference>
<organism evidence="2 3">
    <name type="scientific">Arundinibacter roseus</name>
    <dbReference type="NCBI Taxonomy" id="2070510"/>
    <lineage>
        <taxon>Bacteria</taxon>
        <taxon>Pseudomonadati</taxon>
        <taxon>Bacteroidota</taxon>
        <taxon>Cytophagia</taxon>
        <taxon>Cytophagales</taxon>
        <taxon>Spirosomataceae</taxon>
        <taxon>Arundinibacter</taxon>
    </lineage>
</organism>
<dbReference type="EMBL" id="SMJU01000002">
    <property type="protein sequence ID" value="TDB68126.1"/>
    <property type="molecule type" value="Genomic_DNA"/>
</dbReference>
<keyword evidence="3" id="KW-1185">Reference proteome</keyword>
<dbReference type="InterPro" id="IPR036237">
    <property type="entry name" value="Xyl_isomerase-like_sf"/>
</dbReference>
<dbReference type="Proteomes" id="UP000295706">
    <property type="component" value="Unassembled WGS sequence"/>
</dbReference>
<dbReference type="SUPFAM" id="SSF51658">
    <property type="entry name" value="Xylose isomerase-like"/>
    <property type="match status" value="1"/>
</dbReference>
<evidence type="ECO:0000313" key="2">
    <source>
        <dbReference type="EMBL" id="TDB68126.1"/>
    </source>
</evidence>
<accession>A0A4R4KM81</accession>
<evidence type="ECO:0000313" key="3">
    <source>
        <dbReference type="Proteomes" id="UP000295706"/>
    </source>
</evidence>
<keyword evidence="2" id="KW-0413">Isomerase</keyword>
<reference evidence="2 3" key="1">
    <citation type="submission" date="2019-02" db="EMBL/GenBank/DDBJ databases">
        <title>Arundinibacter roseus gen. nov., sp. nov., a new member of the family Cytophagaceae.</title>
        <authorList>
            <person name="Szuroczki S."/>
            <person name="Khayer B."/>
            <person name="Sproer C."/>
            <person name="Toumi M."/>
            <person name="Szabo A."/>
            <person name="Felfoldi T."/>
            <person name="Schumann P."/>
            <person name="Toth E."/>
        </authorList>
    </citation>
    <scope>NUCLEOTIDE SEQUENCE [LARGE SCALE GENOMIC DNA]</scope>
    <source>
        <strain evidence="2 3">DMA-k-7a</strain>
    </source>
</reference>
<evidence type="ECO:0000259" key="1">
    <source>
        <dbReference type="Pfam" id="PF01261"/>
    </source>
</evidence>
<dbReference type="PANTHER" id="PTHR12110:SF52">
    <property type="entry name" value="XYLOSE ISOMERASE"/>
    <property type="match status" value="1"/>
</dbReference>
<dbReference type="Gene3D" id="3.20.20.150">
    <property type="entry name" value="Divalent-metal-dependent TIM barrel enzymes"/>
    <property type="match status" value="1"/>
</dbReference>
<dbReference type="RefSeq" id="WP_132114792.1">
    <property type="nucleotide sequence ID" value="NZ_SMJU01000002.1"/>
</dbReference>
<dbReference type="InterPro" id="IPR050312">
    <property type="entry name" value="IolE/XylAMocC-like"/>
</dbReference>
<dbReference type="GO" id="GO:0016853">
    <property type="term" value="F:isomerase activity"/>
    <property type="evidence" value="ECO:0007669"/>
    <property type="project" value="UniProtKB-KW"/>
</dbReference>
<sequence>MDLNRCCIHTITTKPWTLTESVEHYAAAGVKGISVWQNAVEGMTHAQAGELIRRNGLDVVSYVRGGFFPHTSAQERAKAIDHNKKLVEEAAALGAPLIVLVCGASPDQSLEVSRQQIQEGIEAVLPLAEQLNVKLAIEPLHPMYAADRSAINSLAQANDMAEAIGSSHIGVAVDVYHVWWEPELEKQIIRCGANGHLLAYHVCDWKVNTLDLLNDRGLMGEGCIDLKKISGWVDQTGFDGYVEVEIFSNIYWQTDQHEFLGKITDAFQKI</sequence>
<protein>
    <submittedName>
        <fullName evidence="2">Sugar phosphate isomerase/epimerase</fullName>
    </submittedName>
</protein>
<gene>
    <name evidence="2" type="ORF">EZE20_04175</name>
</gene>
<name>A0A4R4KM81_9BACT</name>
<dbReference type="InterPro" id="IPR013022">
    <property type="entry name" value="Xyl_isomerase-like_TIM-brl"/>
</dbReference>
<dbReference type="AlphaFoldDB" id="A0A4R4KM81"/>
<dbReference type="OrthoDB" id="9782626at2"/>
<dbReference type="Pfam" id="PF01261">
    <property type="entry name" value="AP_endonuc_2"/>
    <property type="match status" value="1"/>
</dbReference>
<feature type="domain" description="Xylose isomerase-like TIM barrel" evidence="1">
    <location>
        <begin position="25"/>
        <end position="253"/>
    </location>
</feature>